<dbReference type="EMBL" id="CP041334">
    <property type="protein sequence ID" value="QKY73236.1"/>
    <property type="molecule type" value="Genomic_DNA"/>
</dbReference>
<organism evidence="1 2">
    <name type="scientific">Glaesserella parasuis</name>
    <name type="common">Haemophilus parasuis</name>
    <dbReference type="NCBI Taxonomy" id="738"/>
    <lineage>
        <taxon>Bacteria</taxon>
        <taxon>Pseudomonadati</taxon>
        <taxon>Pseudomonadota</taxon>
        <taxon>Gammaproteobacteria</taxon>
        <taxon>Pasteurellales</taxon>
        <taxon>Pasteurellaceae</taxon>
        <taxon>Glaesserella</taxon>
    </lineage>
</organism>
<reference evidence="1 2" key="1">
    <citation type="submission" date="2019-06" db="EMBL/GenBank/DDBJ databases">
        <title>Complete genome sequence of Haemophilus parasuis HPS412.</title>
        <authorList>
            <person name="Yang S."/>
            <person name="Huang C."/>
        </authorList>
    </citation>
    <scope>NUCLEOTIDE SEQUENCE [LARGE SCALE GENOMIC DNA]</scope>
    <source>
        <strain evidence="1 2">HPS412</strain>
    </source>
</reference>
<evidence type="ECO:0000313" key="2">
    <source>
        <dbReference type="Proteomes" id="UP000509790"/>
    </source>
</evidence>
<accession>A0A6I5WN97</accession>
<sequence length="67" mass="7233">MRKETATKFNTYLAGVAQDNGVDYNHIFTGKNFVSSNDDFVVENYAQVALLKNISMLGSPDTTGVGG</sequence>
<dbReference type="KEGG" id="hpak:JT17_00880"/>
<dbReference type="Proteomes" id="UP000509790">
    <property type="component" value="Chromosome"/>
</dbReference>
<gene>
    <name evidence="1" type="ORF">FLK62_08290</name>
</gene>
<dbReference type="RefSeq" id="WP_016528073.1">
    <property type="nucleotide sequence ID" value="NZ_CP009237.1"/>
</dbReference>
<proteinExistence type="predicted"/>
<protein>
    <submittedName>
        <fullName evidence="1">P2 family phage major capsid protein</fullName>
    </submittedName>
</protein>
<evidence type="ECO:0000313" key="1">
    <source>
        <dbReference type="EMBL" id="QKY73236.1"/>
    </source>
</evidence>
<dbReference type="AlphaFoldDB" id="A0A6I5WN97"/>
<name>A0A6I5WN97_GLAPU</name>